<evidence type="ECO:0000256" key="3">
    <source>
        <dbReference type="ARBA" id="ARBA00022691"/>
    </source>
</evidence>
<reference evidence="7" key="1">
    <citation type="submission" date="2024-05" db="EMBL/GenBank/DDBJ databases">
        <authorList>
            <person name="Kim S."/>
            <person name="Heo J."/>
            <person name="Choi H."/>
            <person name="Choi Y."/>
            <person name="Kwon S.-W."/>
            <person name="Kim Y."/>
        </authorList>
    </citation>
    <scope>NUCLEOTIDE SEQUENCE</scope>
    <source>
        <strain evidence="7">KACC 23698</strain>
    </source>
</reference>
<gene>
    <name evidence="7" type="ORF">ABEG18_11460</name>
</gene>
<evidence type="ECO:0000256" key="2">
    <source>
        <dbReference type="ARBA" id="ARBA00022679"/>
    </source>
</evidence>
<dbReference type="AlphaFoldDB" id="A0AAU7JM23"/>
<dbReference type="PRINTS" id="PR02008">
    <property type="entry name" value="RCMTFAMILY"/>
</dbReference>
<evidence type="ECO:0000256" key="1">
    <source>
        <dbReference type="ARBA" id="ARBA00022603"/>
    </source>
</evidence>
<dbReference type="Gene3D" id="3.40.50.150">
    <property type="entry name" value="Vaccinia Virus protein VP39"/>
    <property type="match status" value="1"/>
</dbReference>
<dbReference type="InterPro" id="IPR049560">
    <property type="entry name" value="MeTrfase_RsmB-F_NOP2_cat"/>
</dbReference>
<dbReference type="GO" id="GO:0008173">
    <property type="term" value="F:RNA methyltransferase activity"/>
    <property type="evidence" value="ECO:0007669"/>
    <property type="project" value="InterPro"/>
</dbReference>
<feature type="domain" description="SAM-dependent MTase RsmB/NOP-type" evidence="6">
    <location>
        <begin position="145"/>
        <end position="432"/>
    </location>
</feature>
<dbReference type="PROSITE" id="PS51686">
    <property type="entry name" value="SAM_MT_RSMB_NOP"/>
    <property type="match status" value="1"/>
</dbReference>
<proteinExistence type="inferred from homology"/>
<organism evidence="7">
    <name type="scientific">Alsobacter sp. KACC 23698</name>
    <dbReference type="NCBI Taxonomy" id="3149229"/>
    <lineage>
        <taxon>Bacteria</taxon>
        <taxon>Pseudomonadati</taxon>
        <taxon>Pseudomonadota</taxon>
        <taxon>Alphaproteobacteria</taxon>
        <taxon>Hyphomicrobiales</taxon>
        <taxon>Alsobacteraceae</taxon>
        <taxon>Alsobacter</taxon>
    </lineage>
</organism>
<dbReference type="InterPro" id="IPR001678">
    <property type="entry name" value="MeTrfase_RsmB-F_NOP2_dom"/>
</dbReference>
<evidence type="ECO:0000313" key="7">
    <source>
        <dbReference type="EMBL" id="XBO41340.1"/>
    </source>
</evidence>
<keyword evidence="4 5" id="KW-0694">RNA-binding</keyword>
<accession>A0AAU7JM23</accession>
<sequence>MTPAARLSAAIEVLADIDARRRPAGDALKDWGLSHRFAGSGDRSAIGSLVYDALRRKASSAWLMEAETPRAVLLGALKLSRGWDAERIAALCSGDRFAPEPLTDHERAALETRTLEGAPAWVAGDYPEWLDRPLADAFGENRAAEMAALAARAPVDMRVNTLKVDREKALAELAHFGAEPTPLSPIGLRITLGEDARAPAVQAEPAFQKGWIEIQDEGSQLAALMAAADPGMQVVDLCAGGGGKTLALAAQMDNRGQIFATDSDKRRLAPIFDRLTRAGARNVQVKAQKGRDDLEPLSDVRGHADLVMVDAPCTGVGTWRRNPDAKWRVRPTSLETRIAEQAAVLDRAATMVKPGGRIAYVTCSVLPAENDGAVETFLARSGRFEALDPAGAAADAGLTPLADFVSAGGHGVQMSPLRTGTDGFYVSLLRRRD</sequence>
<dbReference type="RefSeq" id="WP_406858192.1">
    <property type="nucleotide sequence ID" value="NZ_CP157484.1"/>
</dbReference>
<dbReference type="InterPro" id="IPR054728">
    <property type="entry name" value="RsmB-like_ferredoxin"/>
</dbReference>
<dbReference type="GO" id="GO:0001510">
    <property type="term" value="P:RNA methylation"/>
    <property type="evidence" value="ECO:0007669"/>
    <property type="project" value="InterPro"/>
</dbReference>
<feature type="binding site" evidence="5">
    <location>
        <position position="262"/>
    </location>
    <ligand>
        <name>S-adenosyl-L-methionine</name>
        <dbReference type="ChEBI" id="CHEBI:59789"/>
    </ligand>
</feature>
<keyword evidence="3 5" id="KW-0949">S-adenosyl-L-methionine</keyword>
<comment type="caution">
    <text evidence="5">Lacks conserved residue(s) required for the propagation of feature annotation.</text>
</comment>
<keyword evidence="2 5" id="KW-0808">Transferase</keyword>
<dbReference type="PANTHER" id="PTHR22807:SF53">
    <property type="entry name" value="RIBOSOMAL RNA SMALL SUBUNIT METHYLTRANSFERASE B-RELATED"/>
    <property type="match status" value="1"/>
</dbReference>
<dbReference type="Pfam" id="PF22458">
    <property type="entry name" value="RsmF-B_ferredox"/>
    <property type="match status" value="1"/>
</dbReference>
<keyword evidence="1 5" id="KW-0489">Methyltransferase</keyword>
<dbReference type="GO" id="GO:0003723">
    <property type="term" value="F:RNA binding"/>
    <property type="evidence" value="ECO:0007669"/>
    <property type="project" value="UniProtKB-UniRule"/>
</dbReference>
<feature type="binding site" evidence="5">
    <location>
        <position position="310"/>
    </location>
    <ligand>
        <name>S-adenosyl-L-methionine</name>
        <dbReference type="ChEBI" id="CHEBI:59789"/>
    </ligand>
</feature>
<dbReference type="InterPro" id="IPR029063">
    <property type="entry name" value="SAM-dependent_MTases_sf"/>
</dbReference>
<comment type="similarity">
    <text evidence="5">Belongs to the class I-like SAM-binding methyltransferase superfamily. RsmB/NOP family.</text>
</comment>
<dbReference type="PANTHER" id="PTHR22807">
    <property type="entry name" value="NOP2 YEAST -RELATED NOL1/NOP2/FMU SUN DOMAIN-CONTAINING"/>
    <property type="match status" value="1"/>
</dbReference>
<name>A0AAU7JM23_9HYPH</name>
<feature type="active site" description="Nucleophile" evidence="5">
    <location>
        <position position="363"/>
    </location>
</feature>
<dbReference type="InterPro" id="IPR023267">
    <property type="entry name" value="RCMT"/>
</dbReference>
<dbReference type="EMBL" id="CP157484">
    <property type="protein sequence ID" value="XBO41340.1"/>
    <property type="molecule type" value="Genomic_DNA"/>
</dbReference>
<evidence type="ECO:0000259" key="6">
    <source>
        <dbReference type="PROSITE" id="PS51686"/>
    </source>
</evidence>
<dbReference type="EC" id="2.1.1.-" evidence="7"/>
<evidence type="ECO:0000256" key="4">
    <source>
        <dbReference type="ARBA" id="ARBA00022884"/>
    </source>
</evidence>
<dbReference type="Pfam" id="PF01189">
    <property type="entry name" value="Methyltr_RsmB-F"/>
    <property type="match status" value="1"/>
</dbReference>
<protein>
    <submittedName>
        <fullName evidence="7">RsmB/NOP family class I SAM-dependent RNA methyltransferase</fullName>
        <ecNumber evidence="7">2.1.1.-</ecNumber>
    </submittedName>
</protein>
<evidence type="ECO:0000256" key="5">
    <source>
        <dbReference type="PROSITE-ProRule" id="PRU01023"/>
    </source>
</evidence>
<dbReference type="CDD" id="cd02440">
    <property type="entry name" value="AdoMet_MTases"/>
    <property type="match status" value="1"/>
</dbReference>
<dbReference type="SUPFAM" id="SSF53335">
    <property type="entry name" value="S-adenosyl-L-methionine-dependent methyltransferases"/>
    <property type="match status" value="1"/>
</dbReference>